<dbReference type="InterPro" id="IPR050208">
    <property type="entry name" value="MHC_class-I_related"/>
</dbReference>
<dbReference type="EMBL" id="KB471968">
    <property type="protein sequence ID" value="EMP42489.1"/>
    <property type="molecule type" value="Genomic_DNA"/>
</dbReference>
<dbReference type="Gene3D" id="2.60.40.10">
    <property type="entry name" value="Immunoglobulins"/>
    <property type="match status" value="1"/>
</dbReference>
<dbReference type="GO" id="GO:0048007">
    <property type="term" value="P:antigen processing and presentation, exogenous lipid antigen via MHC class Ib"/>
    <property type="evidence" value="ECO:0007669"/>
    <property type="project" value="TreeGrafter"/>
</dbReference>
<dbReference type="STRING" id="8469.M7BZ35"/>
<reference evidence="5" key="1">
    <citation type="journal article" date="2013" name="Nat. Genet.">
        <title>The draft genomes of soft-shell turtle and green sea turtle yield insights into the development and evolution of the turtle-specific body plan.</title>
        <authorList>
            <person name="Wang Z."/>
            <person name="Pascual-Anaya J."/>
            <person name="Zadissa A."/>
            <person name="Li W."/>
            <person name="Niimura Y."/>
            <person name="Huang Z."/>
            <person name="Li C."/>
            <person name="White S."/>
            <person name="Xiong Z."/>
            <person name="Fang D."/>
            <person name="Wang B."/>
            <person name="Ming Y."/>
            <person name="Chen Y."/>
            <person name="Zheng Y."/>
            <person name="Kuraku S."/>
            <person name="Pignatelli M."/>
            <person name="Herrero J."/>
            <person name="Beal K."/>
            <person name="Nozawa M."/>
            <person name="Li Q."/>
            <person name="Wang J."/>
            <person name="Zhang H."/>
            <person name="Yu L."/>
            <person name="Shigenobu S."/>
            <person name="Wang J."/>
            <person name="Liu J."/>
            <person name="Flicek P."/>
            <person name="Searle S."/>
            <person name="Wang J."/>
            <person name="Kuratani S."/>
            <person name="Yin Y."/>
            <person name="Aken B."/>
            <person name="Zhang G."/>
            <person name="Irie N."/>
        </authorList>
    </citation>
    <scope>NUCLEOTIDE SEQUENCE [LARGE SCALE GENOMIC DNA]</scope>
</reference>
<dbReference type="InterPro" id="IPR036179">
    <property type="entry name" value="Ig-like_dom_sf"/>
</dbReference>
<dbReference type="PANTHER" id="PTHR16675:SF160">
    <property type="entry name" value="T-CELL SURFACE GLYCOPROTEIN CD1A"/>
    <property type="match status" value="1"/>
</dbReference>
<dbReference type="InterPro" id="IPR003597">
    <property type="entry name" value="Ig_C1-set"/>
</dbReference>
<name>M7BZ35_CHEMY</name>
<dbReference type="Pfam" id="PF07654">
    <property type="entry name" value="C1-set"/>
    <property type="match status" value="1"/>
</dbReference>
<evidence type="ECO:0000313" key="4">
    <source>
        <dbReference type="EMBL" id="EMP42489.1"/>
    </source>
</evidence>
<feature type="domain" description="Ig-like" evidence="3">
    <location>
        <begin position="419"/>
        <end position="485"/>
    </location>
</feature>
<keyword evidence="2" id="KW-0472">Membrane</keyword>
<dbReference type="GO" id="GO:0009897">
    <property type="term" value="C:external side of plasma membrane"/>
    <property type="evidence" value="ECO:0007669"/>
    <property type="project" value="TreeGrafter"/>
</dbReference>
<dbReference type="Proteomes" id="UP000031443">
    <property type="component" value="Unassembled WGS sequence"/>
</dbReference>
<protein>
    <submittedName>
        <fullName evidence="4">Antigen-presenting glycoprotein CD1d2</fullName>
    </submittedName>
</protein>
<dbReference type="Pfam" id="PF16497">
    <property type="entry name" value="MHC_I_3"/>
    <property type="match status" value="2"/>
</dbReference>
<evidence type="ECO:0000256" key="1">
    <source>
        <dbReference type="ARBA" id="ARBA00023180"/>
    </source>
</evidence>
<keyword evidence="2" id="KW-1133">Transmembrane helix</keyword>
<dbReference type="GO" id="GO:0030884">
    <property type="term" value="F:exogenous lipid antigen binding"/>
    <property type="evidence" value="ECO:0007669"/>
    <property type="project" value="TreeGrafter"/>
</dbReference>
<evidence type="ECO:0000259" key="3">
    <source>
        <dbReference type="PROSITE" id="PS50835"/>
    </source>
</evidence>
<feature type="transmembrane region" description="Helical" evidence="2">
    <location>
        <begin position="501"/>
        <end position="525"/>
    </location>
</feature>
<dbReference type="GO" id="GO:0001916">
    <property type="term" value="P:positive regulation of T cell mediated cytotoxicity"/>
    <property type="evidence" value="ECO:0007669"/>
    <property type="project" value="TreeGrafter"/>
</dbReference>
<keyword evidence="5" id="KW-1185">Reference proteome</keyword>
<dbReference type="SUPFAM" id="SSF54452">
    <property type="entry name" value="MHC antigen-recognition domain"/>
    <property type="match status" value="2"/>
</dbReference>
<dbReference type="InterPro" id="IPR037055">
    <property type="entry name" value="MHC_I-like_Ag-recog_sf"/>
</dbReference>
<sequence>MWATLDPSSRCPDTCHSLGPAAPARMLLPLLLLPWAWGARAASLTLRLLQINVFHNASSADMEGMALVGDLETHSMDCSTCKIRFRQRWAQQGLKPKQWQDLELLLHRYLSDFIRLVNKVVKDQGEGYPFVTQVFFSCELDPNGTLRRVCDAAVDGEDFISFDLDTGKWVTRQGDQLGIYVEYLVNQDKSLSTLFPFLERTMCVYGLNTFAQYGKESLERQAFPPVPPGFVTLRVLLTSRFHNASSADMELMALLGDLETHSLDCSTCQIRFLQPWAQRGLTPKQWQDVELLIHRSLSDFILTVTRIAQQQGMGYPFVTQASLGCELHPNGTSRGFYDAAGNGEGVVSFEVDVGTWVARSEDKLALHARDLLNWDKSASARLQVFFRITCIYLLRTFVAYGKVKESLERQAGIPAPLLLVCRVTGFYPRPIRVAWLPDGEEVGPGWRLNSSGILPNADLTYQLRSSLAVGPGDGHSYACRVEHSSLGGQSLLIPWEQGRGWVSGLVVGITLGALAVAAMAVVLWWSRHRVYQDVRPGESRA</sequence>
<gene>
    <name evidence="4" type="ORF">UY3_00241</name>
</gene>
<dbReference type="InterPro" id="IPR007110">
    <property type="entry name" value="Ig-like_dom"/>
</dbReference>
<dbReference type="PROSITE" id="PS00290">
    <property type="entry name" value="IG_MHC"/>
    <property type="match status" value="1"/>
</dbReference>
<dbReference type="PANTHER" id="PTHR16675">
    <property type="entry name" value="MHC CLASS I-RELATED"/>
    <property type="match status" value="1"/>
</dbReference>
<accession>M7BZ35</accession>
<dbReference type="PROSITE" id="PS50835">
    <property type="entry name" value="IG_LIKE"/>
    <property type="match status" value="1"/>
</dbReference>
<dbReference type="GO" id="GO:0005615">
    <property type="term" value="C:extracellular space"/>
    <property type="evidence" value="ECO:0007669"/>
    <property type="project" value="TreeGrafter"/>
</dbReference>
<keyword evidence="1" id="KW-0325">Glycoprotein</keyword>
<dbReference type="Gene3D" id="3.30.500.10">
    <property type="entry name" value="MHC class I-like antigen recognition-like"/>
    <property type="match status" value="2"/>
</dbReference>
<dbReference type="InterPro" id="IPR011161">
    <property type="entry name" value="MHC_I-like_Ag-recog"/>
</dbReference>
<dbReference type="InterPro" id="IPR013783">
    <property type="entry name" value="Ig-like_fold"/>
</dbReference>
<evidence type="ECO:0000313" key="5">
    <source>
        <dbReference type="Proteomes" id="UP000031443"/>
    </source>
</evidence>
<organism evidence="4 5">
    <name type="scientific">Chelonia mydas</name>
    <name type="common">Green sea-turtle</name>
    <name type="synonym">Chelonia agassizi</name>
    <dbReference type="NCBI Taxonomy" id="8469"/>
    <lineage>
        <taxon>Eukaryota</taxon>
        <taxon>Metazoa</taxon>
        <taxon>Chordata</taxon>
        <taxon>Craniata</taxon>
        <taxon>Vertebrata</taxon>
        <taxon>Euteleostomi</taxon>
        <taxon>Archelosauria</taxon>
        <taxon>Testudinata</taxon>
        <taxon>Testudines</taxon>
        <taxon>Cryptodira</taxon>
        <taxon>Durocryptodira</taxon>
        <taxon>Americhelydia</taxon>
        <taxon>Chelonioidea</taxon>
        <taxon>Cheloniidae</taxon>
        <taxon>Chelonia</taxon>
    </lineage>
</organism>
<dbReference type="GO" id="GO:0071723">
    <property type="term" value="F:lipopeptide binding"/>
    <property type="evidence" value="ECO:0007669"/>
    <property type="project" value="TreeGrafter"/>
</dbReference>
<evidence type="ECO:0000256" key="2">
    <source>
        <dbReference type="SAM" id="Phobius"/>
    </source>
</evidence>
<keyword evidence="2" id="KW-0812">Transmembrane</keyword>
<proteinExistence type="predicted"/>
<dbReference type="InterPro" id="IPR011162">
    <property type="entry name" value="MHC_I/II-like_Ag-recog"/>
</dbReference>
<dbReference type="GO" id="GO:0048006">
    <property type="term" value="P:antigen processing and presentation, endogenous lipid antigen via MHC class Ib"/>
    <property type="evidence" value="ECO:0007669"/>
    <property type="project" value="TreeGrafter"/>
</dbReference>
<dbReference type="SUPFAM" id="SSF48726">
    <property type="entry name" value="Immunoglobulin"/>
    <property type="match status" value="1"/>
</dbReference>
<dbReference type="SMART" id="SM00407">
    <property type="entry name" value="IGc1"/>
    <property type="match status" value="1"/>
</dbReference>
<dbReference type="AlphaFoldDB" id="M7BZ35"/>
<dbReference type="GO" id="GO:0006955">
    <property type="term" value="P:immune response"/>
    <property type="evidence" value="ECO:0007669"/>
    <property type="project" value="TreeGrafter"/>
</dbReference>
<dbReference type="InterPro" id="IPR003006">
    <property type="entry name" value="Ig/MHC_CS"/>
</dbReference>
<dbReference type="GO" id="GO:0030883">
    <property type="term" value="F:endogenous lipid antigen binding"/>
    <property type="evidence" value="ECO:0007669"/>
    <property type="project" value="TreeGrafter"/>
</dbReference>